<accession>X0X2W4</accession>
<comment type="caution">
    <text evidence="1">The sequence shown here is derived from an EMBL/GenBank/DDBJ whole genome shotgun (WGS) entry which is preliminary data.</text>
</comment>
<dbReference type="AlphaFoldDB" id="X0X2W4"/>
<name>X0X2W4_9ZZZZ</name>
<organism evidence="1">
    <name type="scientific">marine sediment metagenome</name>
    <dbReference type="NCBI Taxonomy" id="412755"/>
    <lineage>
        <taxon>unclassified sequences</taxon>
        <taxon>metagenomes</taxon>
        <taxon>ecological metagenomes</taxon>
    </lineage>
</organism>
<evidence type="ECO:0000313" key="1">
    <source>
        <dbReference type="EMBL" id="GAG37375.1"/>
    </source>
</evidence>
<sequence>MKIQADQEGINGITEMVDAALKRNGLANFNTAQAVLGSIKPIEEKEKEDTDGEES</sequence>
<gene>
    <name evidence="1" type="ORF">S01H1_63661</name>
</gene>
<protein>
    <submittedName>
        <fullName evidence="1">Uncharacterized protein</fullName>
    </submittedName>
</protein>
<proteinExistence type="predicted"/>
<dbReference type="EMBL" id="BARS01041913">
    <property type="protein sequence ID" value="GAG37375.1"/>
    <property type="molecule type" value="Genomic_DNA"/>
</dbReference>
<reference evidence="1" key="1">
    <citation type="journal article" date="2014" name="Front. Microbiol.">
        <title>High frequency of phylogenetically diverse reductive dehalogenase-homologous genes in deep subseafloor sedimentary metagenomes.</title>
        <authorList>
            <person name="Kawai M."/>
            <person name="Futagami T."/>
            <person name="Toyoda A."/>
            <person name="Takaki Y."/>
            <person name="Nishi S."/>
            <person name="Hori S."/>
            <person name="Arai W."/>
            <person name="Tsubouchi T."/>
            <person name="Morono Y."/>
            <person name="Uchiyama I."/>
            <person name="Ito T."/>
            <person name="Fujiyama A."/>
            <person name="Inagaki F."/>
            <person name="Takami H."/>
        </authorList>
    </citation>
    <scope>NUCLEOTIDE SEQUENCE</scope>
    <source>
        <strain evidence="1">Expedition CK06-06</strain>
    </source>
</reference>